<proteinExistence type="predicted"/>
<dbReference type="PANTHER" id="PTHR13847:SF281">
    <property type="entry name" value="FAD DEPENDENT OXIDOREDUCTASE DOMAIN-CONTAINING PROTEIN"/>
    <property type="match status" value="1"/>
</dbReference>
<name>A0ABS5ER71_9PROT</name>
<accession>A0ABS5ER71</accession>
<evidence type="ECO:0000259" key="3">
    <source>
        <dbReference type="Pfam" id="PF01266"/>
    </source>
</evidence>
<protein>
    <submittedName>
        <fullName evidence="4">FAD-binding oxidoreductase</fullName>
    </submittedName>
</protein>
<evidence type="ECO:0000256" key="2">
    <source>
        <dbReference type="SAM" id="MobiDB-lite"/>
    </source>
</evidence>
<evidence type="ECO:0000256" key="1">
    <source>
        <dbReference type="ARBA" id="ARBA00023002"/>
    </source>
</evidence>
<dbReference type="EMBL" id="JAAGBB010000001">
    <property type="protein sequence ID" value="MBR0662786.1"/>
    <property type="molecule type" value="Genomic_DNA"/>
</dbReference>
<dbReference type="Proteomes" id="UP001196870">
    <property type="component" value="Unassembled WGS sequence"/>
</dbReference>
<dbReference type="InterPro" id="IPR006076">
    <property type="entry name" value="FAD-dep_OxRdtase"/>
</dbReference>
<keyword evidence="5" id="KW-1185">Reference proteome</keyword>
<dbReference type="SUPFAM" id="SSF51905">
    <property type="entry name" value="FAD/NAD(P)-binding domain"/>
    <property type="match status" value="1"/>
</dbReference>
<sequence>MAGPLDDPAPLPAVYRSRSPAEPPAPPLEGDATADVAIIGGGFCGLSAALHLAEAGLAVALLEARGIASGGSGRAFGQVVPYAKHGEPHLLAHFGEAAGLRLIVALAQGPDLVWDLIDRHGIACDAVRNGLLFAAHVPAAEAGLEARAAFWQARGAPVEMLDAARTAEHIGSLRYSRALLDRRGGHINPLAYAIGLAQAAAKAGARLHGDSLATSLVREGEGWRLQTARGSLRTRHLVICGGAYSDDLWPGLRRSILPIRAHQLVTAPLSDNLRAGILPQGQSVTDTRRLYSGLRMLPGGRMHLSVDGSGFGPSVTYREKAAERLRALFPEIGDPVWEESWTGWVDMSADQYPHLHRLYDTAWAAIGLSGRGIAFGTLLGREIARRIAQPEHPALFMPVTPLKPMALRPVAEPLVAALMAWYRLRDRAELGGKA</sequence>
<feature type="compositionally biased region" description="Low complexity" evidence="2">
    <location>
        <begin position="1"/>
        <end position="20"/>
    </location>
</feature>
<dbReference type="Pfam" id="PF01266">
    <property type="entry name" value="DAO"/>
    <property type="match status" value="1"/>
</dbReference>
<dbReference type="PANTHER" id="PTHR13847">
    <property type="entry name" value="SARCOSINE DEHYDROGENASE-RELATED"/>
    <property type="match status" value="1"/>
</dbReference>
<dbReference type="InterPro" id="IPR036188">
    <property type="entry name" value="FAD/NAD-bd_sf"/>
</dbReference>
<feature type="domain" description="FAD dependent oxidoreductase" evidence="3">
    <location>
        <begin position="35"/>
        <end position="386"/>
    </location>
</feature>
<feature type="region of interest" description="Disordered" evidence="2">
    <location>
        <begin position="1"/>
        <end position="29"/>
    </location>
</feature>
<comment type="caution">
    <text evidence="4">The sequence shown here is derived from an EMBL/GenBank/DDBJ whole genome shotgun (WGS) entry which is preliminary data.</text>
</comment>
<keyword evidence="1" id="KW-0560">Oxidoreductase</keyword>
<reference evidence="5" key="1">
    <citation type="journal article" date="2021" name="Syst. Appl. Microbiol.">
        <title>Roseomonas hellenica sp. nov., isolated from roots of wild-growing Alkanna tinctoria.</title>
        <authorList>
            <person name="Rat A."/>
            <person name="Naranjo H.D."/>
            <person name="Lebbe L."/>
            <person name="Cnockaert M."/>
            <person name="Krigas N."/>
            <person name="Grigoriadou K."/>
            <person name="Maloupa E."/>
            <person name="Willems A."/>
        </authorList>
    </citation>
    <scope>NUCLEOTIDE SEQUENCE [LARGE SCALE GENOMIC DNA]</scope>
    <source>
        <strain evidence="5">LMG 31523</strain>
    </source>
</reference>
<dbReference type="RefSeq" id="WP_211850277.1">
    <property type="nucleotide sequence ID" value="NZ_JAAGBB010000001.1"/>
</dbReference>
<gene>
    <name evidence="4" type="ORF">GXW71_00320</name>
</gene>
<evidence type="ECO:0000313" key="4">
    <source>
        <dbReference type="EMBL" id="MBR0662786.1"/>
    </source>
</evidence>
<dbReference type="Gene3D" id="3.50.50.60">
    <property type="entry name" value="FAD/NAD(P)-binding domain"/>
    <property type="match status" value="1"/>
</dbReference>
<organism evidence="4 5">
    <name type="scientific">Plastoroseomonas hellenica</name>
    <dbReference type="NCBI Taxonomy" id="2687306"/>
    <lineage>
        <taxon>Bacteria</taxon>
        <taxon>Pseudomonadati</taxon>
        <taxon>Pseudomonadota</taxon>
        <taxon>Alphaproteobacteria</taxon>
        <taxon>Acetobacterales</taxon>
        <taxon>Acetobacteraceae</taxon>
        <taxon>Plastoroseomonas</taxon>
    </lineage>
</organism>
<evidence type="ECO:0000313" key="5">
    <source>
        <dbReference type="Proteomes" id="UP001196870"/>
    </source>
</evidence>
<dbReference type="Gene3D" id="3.30.9.10">
    <property type="entry name" value="D-Amino Acid Oxidase, subunit A, domain 2"/>
    <property type="match status" value="1"/>
</dbReference>